<proteinExistence type="inferred from homology"/>
<keyword evidence="3" id="KW-1133">Transmembrane helix</keyword>
<evidence type="ECO:0000256" key="1">
    <source>
        <dbReference type="ARBA" id="ARBA00009142"/>
    </source>
</evidence>
<dbReference type="GO" id="GO:0031464">
    <property type="term" value="C:Cul4A-RING E3 ubiquitin ligase complex"/>
    <property type="evidence" value="ECO:0007669"/>
    <property type="project" value="TreeGrafter"/>
</dbReference>
<dbReference type="GO" id="GO:0016567">
    <property type="term" value="P:protein ubiquitination"/>
    <property type="evidence" value="ECO:0007669"/>
    <property type="project" value="TreeGrafter"/>
</dbReference>
<accession>A0AAV1SU08</accession>
<feature type="transmembrane region" description="Helical" evidence="3">
    <location>
        <begin position="367"/>
        <end position="392"/>
    </location>
</feature>
<keyword evidence="3" id="KW-0812">Transmembrane</keyword>
<sequence length="411" mass="44196">MVVMGSRWWRLSLRLIGATLIGFLGVASLLAIAEARQKQEVSSTEHEINPEDEPGFLMRALNFLWQKGELGYTHVWPDMKFGWRIVVGTIIGFLGAAFGSVGGVGGGGIFVPMLTLVIGFDAKSSTAISKCAAASTVYYNLKLRHPTLDLPIIDYDLALLFQPMLVLGISIGVAFNEAARRLESNGDGHEEGEYETLPGGPSGEGEAENKEPKKEVVPIVENVYWKELGLLFGVWCAILALQIAKIPVAVGVSSYEAVNLYRGTRKIASKGEAGTNWRVHQLILYCCCGVLAGVVGGLLGLGGGFILGPLFLELGIPPQNSIYNITHLSSSLISNAALYFVAVATVAAFVGQFVVRKMIQLLGRASLIIFILASTIFVSAISLGGVGIANMIEKIEHHEYMGFENICSYKA</sequence>
<feature type="transmembrane region" description="Helical" evidence="3">
    <location>
        <begin position="282"/>
        <end position="312"/>
    </location>
</feature>
<comment type="similarity">
    <text evidence="1">Belongs to the 4-toluene sulfonate uptake permease (TSUP) (TC 2.A.102) family.</text>
</comment>
<reference evidence="4 5" key="1">
    <citation type="submission" date="2024-01" db="EMBL/GenBank/DDBJ databases">
        <authorList>
            <person name="Waweru B."/>
        </authorList>
    </citation>
    <scope>NUCLEOTIDE SEQUENCE [LARGE SCALE GENOMIC DNA]</scope>
</reference>
<dbReference type="Proteomes" id="UP001314170">
    <property type="component" value="Unassembled WGS sequence"/>
</dbReference>
<evidence type="ECO:0000313" key="5">
    <source>
        <dbReference type="Proteomes" id="UP001314170"/>
    </source>
</evidence>
<feature type="transmembrane region" description="Helical" evidence="3">
    <location>
        <begin position="332"/>
        <end position="355"/>
    </location>
</feature>
<evidence type="ECO:0000313" key="4">
    <source>
        <dbReference type="EMBL" id="CAK7356698.1"/>
    </source>
</evidence>
<dbReference type="EMBL" id="CAWUPB010001197">
    <property type="protein sequence ID" value="CAK7356698.1"/>
    <property type="molecule type" value="Genomic_DNA"/>
</dbReference>
<feature type="transmembrane region" description="Helical" evidence="3">
    <location>
        <begin position="85"/>
        <end position="118"/>
    </location>
</feature>
<keyword evidence="3" id="KW-0472">Membrane</keyword>
<evidence type="ECO:0000256" key="2">
    <source>
        <dbReference type="SAM" id="MobiDB-lite"/>
    </source>
</evidence>
<feature type="transmembrane region" description="Helical" evidence="3">
    <location>
        <begin position="152"/>
        <end position="175"/>
    </location>
</feature>
<gene>
    <name evidence="4" type="ORF">DCAF_LOCUS26972</name>
</gene>
<dbReference type="AlphaFoldDB" id="A0AAV1SU08"/>
<dbReference type="PANTHER" id="PTHR14255:SF48">
    <property type="entry name" value="SULFITE EXPORTER TAUE_SAFE FAMILY PROTEIN 3-LIKE"/>
    <property type="match status" value="1"/>
</dbReference>
<protein>
    <recommendedName>
        <fullName evidence="6">Sulfite exporter TauE/SafE family protein</fullName>
    </recommendedName>
</protein>
<organism evidence="4 5">
    <name type="scientific">Dovyalis caffra</name>
    <dbReference type="NCBI Taxonomy" id="77055"/>
    <lineage>
        <taxon>Eukaryota</taxon>
        <taxon>Viridiplantae</taxon>
        <taxon>Streptophyta</taxon>
        <taxon>Embryophyta</taxon>
        <taxon>Tracheophyta</taxon>
        <taxon>Spermatophyta</taxon>
        <taxon>Magnoliopsida</taxon>
        <taxon>eudicotyledons</taxon>
        <taxon>Gunneridae</taxon>
        <taxon>Pentapetalae</taxon>
        <taxon>rosids</taxon>
        <taxon>fabids</taxon>
        <taxon>Malpighiales</taxon>
        <taxon>Salicaceae</taxon>
        <taxon>Flacourtieae</taxon>
        <taxon>Dovyalis</taxon>
    </lineage>
</organism>
<feature type="region of interest" description="Disordered" evidence="2">
    <location>
        <begin position="184"/>
        <end position="211"/>
    </location>
</feature>
<evidence type="ECO:0008006" key="6">
    <source>
        <dbReference type="Google" id="ProtNLM"/>
    </source>
</evidence>
<keyword evidence="5" id="KW-1185">Reference proteome</keyword>
<comment type="caution">
    <text evidence="4">The sequence shown here is derived from an EMBL/GenBank/DDBJ whole genome shotgun (WGS) entry which is preliminary data.</text>
</comment>
<evidence type="ECO:0000256" key="3">
    <source>
        <dbReference type="SAM" id="Phobius"/>
    </source>
</evidence>
<name>A0AAV1SU08_9ROSI</name>
<dbReference type="PANTHER" id="PTHR14255">
    <property type="entry name" value="CEREBLON"/>
    <property type="match status" value="1"/>
</dbReference>